<organism evidence="4 5">
    <name type="scientific">Actinidia rufa</name>
    <dbReference type="NCBI Taxonomy" id="165716"/>
    <lineage>
        <taxon>Eukaryota</taxon>
        <taxon>Viridiplantae</taxon>
        <taxon>Streptophyta</taxon>
        <taxon>Embryophyta</taxon>
        <taxon>Tracheophyta</taxon>
        <taxon>Spermatophyta</taxon>
        <taxon>Magnoliopsida</taxon>
        <taxon>eudicotyledons</taxon>
        <taxon>Gunneridae</taxon>
        <taxon>Pentapetalae</taxon>
        <taxon>asterids</taxon>
        <taxon>Ericales</taxon>
        <taxon>Actinidiaceae</taxon>
        <taxon>Actinidia</taxon>
    </lineage>
</organism>
<feature type="compositionally biased region" description="Polar residues" evidence="2">
    <location>
        <begin position="772"/>
        <end position="795"/>
    </location>
</feature>
<dbReference type="AlphaFoldDB" id="A0A7J0DDW1"/>
<dbReference type="Pfam" id="PF04571">
    <property type="entry name" value="Lipin_N"/>
    <property type="match status" value="1"/>
</dbReference>
<dbReference type="InterPro" id="IPR007651">
    <property type="entry name" value="Lipin_N"/>
</dbReference>
<dbReference type="EMBL" id="BJWL01000182">
    <property type="protein sequence ID" value="GFS33223.1"/>
    <property type="molecule type" value="Genomic_DNA"/>
</dbReference>
<dbReference type="InterPro" id="IPR026058">
    <property type="entry name" value="LIPIN"/>
</dbReference>
<evidence type="ECO:0000313" key="5">
    <source>
        <dbReference type="Proteomes" id="UP000585474"/>
    </source>
</evidence>
<feature type="region of interest" description="Disordered" evidence="2">
    <location>
        <begin position="683"/>
        <end position="708"/>
    </location>
</feature>
<comment type="caution">
    <text evidence="4">The sequence shown here is derived from an EMBL/GenBank/DDBJ whole genome shotgun (WGS) entry which is preliminary data.</text>
</comment>
<dbReference type="PANTHER" id="PTHR12181">
    <property type="entry name" value="LIPIN"/>
    <property type="match status" value="1"/>
</dbReference>
<evidence type="ECO:0000256" key="2">
    <source>
        <dbReference type="SAM" id="MobiDB-lite"/>
    </source>
</evidence>
<dbReference type="InterPro" id="IPR031315">
    <property type="entry name" value="LNS2/PITP"/>
</dbReference>
<proteinExistence type="inferred from homology"/>
<dbReference type="GO" id="GO:0008195">
    <property type="term" value="F:phosphatidate phosphatase activity"/>
    <property type="evidence" value="ECO:0007669"/>
    <property type="project" value="TreeGrafter"/>
</dbReference>
<feature type="region of interest" description="Disordered" evidence="2">
    <location>
        <begin position="224"/>
        <end position="244"/>
    </location>
</feature>
<dbReference type="Proteomes" id="UP000585474">
    <property type="component" value="Unassembled WGS sequence"/>
</dbReference>
<feature type="domain" description="LNS2/PITP" evidence="3">
    <location>
        <begin position="860"/>
        <end position="1016"/>
    </location>
</feature>
<dbReference type="InterPro" id="IPR036412">
    <property type="entry name" value="HAD-like_sf"/>
</dbReference>
<dbReference type="SMART" id="SM00775">
    <property type="entry name" value="LNS2"/>
    <property type="match status" value="1"/>
</dbReference>
<gene>
    <name evidence="4" type="ORF">Acr_00g0027160</name>
</gene>
<dbReference type="InterPro" id="IPR013209">
    <property type="entry name" value="LNS2"/>
</dbReference>
<dbReference type="Pfam" id="PF08235">
    <property type="entry name" value="LNS2"/>
    <property type="match status" value="1"/>
</dbReference>
<sequence length="1061" mass="117281">MYTVGRLGRYITRGVYTVSGPFHPFGGAVDIIVVEQQDGSLKSSPWYVRFGKFQGVLKAKEKVVNISVDGVQADFHMYLDNKGEAFFLREVDIEEEGDSVLYPSSSGEDADGQSRDTRPLKSKSCNYDADQSDVVTRIDIENGKIVTRTGSRRSRIMGLVFGRKSVKEDRSQEEEDGTGVVRADSLERAEIAADLLEVNWSTNLASTRCRKDSKSQFSAPVISECEGDKGLPSDAGQGKMDSPLQDNKVSSLDHPVLHEEVCNCSWASFPKLKSSDNDFGVELLCLNTKQVVGTSGFGETGLQQNYDLDSQTAIEVDELREVNADYDENVDCFIFESTNPRPDSAELNSCPSKMVDEDQVLKKVILLSGSGLLEEESGADGHKGFAYCETLEGSRVGLDGSGGKTDETLYGSCTESAEVSVHAKMLHDTAELLSEANTVQDISLLVAKEPLDFPESLADENCANLSSDVRNGGSVATSSHPSANSTVIETDTQMVNDDQLNLVKEVESSSILTISGCDNIIYEVHDVENRRDDDNVSNLQYSSKPFADSQEFRGDGFSTEAITVSPSEGSEEEQLLFGDLDGFNHQGAKGMEEETHPSVTSKHIEAEIESLNANDKSRSSADRFVQEKTINDDEDFREKSRLVSSPINIPRSKEAVGENFVRMAESLPNMRLQTDDLVVDDVHHSSGHSLDANPKSSKWTPLGEDRSSCRKYDTEKDDQVLLAQATVEEVQTSEELKNGPANPAVGNLSEGINASNGSWGVWLFKRSRSMKKTQPAQNSTRSSDAENTLERSTSIDGEKDAQKPQVKRKKVRETTPTPEQLASLNLKEGKNTVTFTFSTSMLGPQQVDARIYLWKWDTRVVISDVDGTITRSDVLGQFMPLVGRDWSQTGVAHLFSAIKENGYQLLFLSARAISQAYHTRQFLFNLKQDGKALPDGPVVISPDGLFPSLYREVIRRAPHEFKIGCLEHIRALFPSDRNPFYAGFGNRDTDEFSYLKVGIPKGKIFIINPKGEVAVNRRVDTKSYNSLHTLVHDMFPPMSCSEQEDFNSWNFWRLPTPAIDM</sequence>
<accession>A0A7J0DDW1</accession>
<name>A0A7J0DDW1_9ERIC</name>
<keyword evidence="5" id="KW-1185">Reference proteome</keyword>
<dbReference type="PANTHER" id="PTHR12181:SF12">
    <property type="entry name" value="PHOSPHATIDATE PHOSPHATASE"/>
    <property type="match status" value="1"/>
</dbReference>
<keyword evidence="4" id="KW-0378">Hydrolase</keyword>
<evidence type="ECO:0000313" key="4">
    <source>
        <dbReference type="EMBL" id="GFS33223.1"/>
    </source>
</evidence>
<comment type="similarity">
    <text evidence="1">Belongs to the lipin family.</text>
</comment>
<evidence type="ECO:0000259" key="3">
    <source>
        <dbReference type="SMART" id="SM00775"/>
    </source>
</evidence>
<dbReference type="OrthoDB" id="4567at2759"/>
<feature type="region of interest" description="Disordered" evidence="2">
    <location>
        <begin position="730"/>
        <end position="751"/>
    </location>
</feature>
<feature type="region of interest" description="Disordered" evidence="2">
    <location>
        <begin position="770"/>
        <end position="820"/>
    </location>
</feature>
<feature type="region of interest" description="Disordered" evidence="2">
    <location>
        <begin position="99"/>
        <end position="125"/>
    </location>
</feature>
<reference evidence="5" key="1">
    <citation type="submission" date="2019-07" db="EMBL/GenBank/DDBJ databases">
        <title>De Novo Assembly of kiwifruit Actinidia rufa.</title>
        <authorList>
            <person name="Sugita-Konishi S."/>
            <person name="Sato K."/>
            <person name="Mori E."/>
            <person name="Abe Y."/>
            <person name="Kisaki G."/>
            <person name="Hamano K."/>
            <person name="Suezawa K."/>
            <person name="Otani M."/>
            <person name="Fukuda T."/>
            <person name="Manabe T."/>
            <person name="Gomi K."/>
            <person name="Tabuchi M."/>
            <person name="Akimitsu K."/>
            <person name="Kataoka I."/>
        </authorList>
    </citation>
    <scope>NUCLEOTIDE SEQUENCE [LARGE SCALE GENOMIC DNA]</scope>
    <source>
        <strain evidence="5">cv. Fuchu</strain>
    </source>
</reference>
<protein>
    <submittedName>
        <fullName evidence="4">Phosphatidic acid phosphohydrolase 2</fullName>
    </submittedName>
</protein>
<evidence type="ECO:0000256" key="1">
    <source>
        <dbReference type="ARBA" id="ARBA00005476"/>
    </source>
</evidence>
<dbReference type="SUPFAM" id="SSF56784">
    <property type="entry name" value="HAD-like"/>
    <property type="match status" value="1"/>
</dbReference>